<dbReference type="Proteomes" id="UP000229641">
    <property type="component" value="Unassembled WGS sequence"/>
</dbReference>
<sequence length="179" mass="20600">MDIQDKWEKALAGTKIIRPRVQELLTFATTRLPYVFLSPSSVNEGDTLVRQAEVLVERPALLLPENLPQFDGFEFDSDSGPGEETLINFLFVRGVSMPSLKYNNKTHRLDIYEGCVEKAVDFYLDKLRREEDVHTGLICGLDDYWQFSVLIFIASQIARSAEGDIKRILDKIKNKRRFQ</sequence>
<comment type="caution">
    <text evidence="1">The sequence shown here is derived from an EMBL/GenBank/DDBJ whole genome shotgun (WGS) entry which is preliminary data.</text>
</comment>
<dbReference type="AlphaFoldDB" id="A0A2H0LXL0"/>
<organism evidence="1 2">
    <name type="scientific">Candidatus Ghiorseimicrobium undicola</name>
    <dbReference type="NCBI Taxonomy" id="1974746"/>
    <lineage>
        <taxon>Bacteria</taxon>
        <taxon>Pseudomonadati</taxon>
        <taxon>Candidatus Omnitrophota</taxon>
        <taxon>Candidatus Ghiorseimicrobium</taxon>
    </lineage>
</organism>
<gene>
    <name evidence="1" type="ORF">COV72_04725</name>
</gene>
<name>A0A2H0LXL0_9BACT</name>
<dbReference type="EMBL" id="PCWA01000073">
    <property type="protein sequence ID" value="PIQ89102.1"/>
    <property type="molecule type" value="Genomic_DNA"/>
</dbReference>
<evidence type="ECO:0000313" key="2">
    <source>
        <dbReference type="Proteomes" id="UP000229641"/>
    </source>
</evidence>
<proteinExistence type="predicted"/>
<reference evidence="1 2" key="1">
    <citation type="submission" date="2017-09" db="EMBL/GenBank/DDBJ databases">
        <title>Depth-based differentiation of microbial function through sediment-hosted aquifers and enrichment of novel symbionts in the deep terrestrial subsurface.</title>
        <authorList>
            <person name="Probst A.J."/>
            <person name="Ladd B."/>
            <person name="Jarett J.K."/>
            <person name="Geller-Mcgrath D.E."/>
            <person name="Sieber C.M."/>
            <person name="Emerson J.B."/>
            <person name="Anantharaman K."/>
            <person name="Thomas B.C."/>
            <person name="Malmstrom R."/>
            <person name="Stieglmeier M."/>
            <person name="Klingl A."/>
            <person name="Woyke T."/>
            <person name="Ryan C.M."/>
            <person name="Banfield J.F."/>
        </authorList>
    </citation>
    <scope>NUCLEOTIDE SEQUENCE [LARGE SCALE GENOMIC DNA]</scope>
    <source>
        <strain evidence="1">CG11_big_fil_rev_8_21_14_0_20_42_13</strain>
    </source>
</reference>
<accession>A0A2H0LXL0</accession>
<protein>
    <submittedName>
        <fullName evidence="1">Uncharacterized protein</fullName>
    </submittedName>
</protein>
<evidence type="ECO:0000313" key="1">
    <source>
        <dbReference type="EMBL" id="PIQ89102.1"/>
    </source>
</evidence>